<keyword evidence="1 3" id="KW-0479">Metal-binding</keyword>
<feature type="binding site" evidence="3">
    <location>
        <position position="6"/>
    </location>
    <ligand>
        <name>a divalent metal cation</name>
        <dbReference type="ChEBI" id="CHEBI:60240"/>
        <label>1</label>
    </ligand>
</feature>
<dbReference type="GO" id="GO:0004536">
    <property type="term" value="F:DNA nuclease activity"/>
    <property type="evidence" value="ECO:0007669"/>
    <property type="project" value="InterPro"/>
</dbReference>
<organism evidence="4 5">
    <name type="scientific">Candidatus Segetimicrobium genomatis</name>
    <dbReference type="NCBI Taxonomy" id="2569760"/>
    <lineage>
        <taxon>Bacteria</taxon>
        <taxon>Bacillati</taxon>
        <taxon>Candidatus Sysuimicrobiota</taxon>
        <taxon>Candidatus Sysuimicrobiia</taxon>
        <taxon>Candidatus Sysuimicrobiales</taxon>
        <taxon>Candidatus Segetimicrobiaceae</taxon>
        <taxon>Candidatus Segetimicrobium</taxon>
    </lineage>
</organism>
<feature type="binding site" evidence="3">
    <location>
        <position position="128"/>
    </location>
    <ligand>
        <name>a divalent metal cation</name>
        <dbReference type="ChEBI" id="CHEBI:60240"/>
        <label>2</label>
    </ligand>
</feature>
<sequence>MWVDAHIHLDAAAFDADRDAVIARAAAAGVGLMVSAGTSIESSRRAIALAERHAAVVAAVGIHPEVASQATPASFEALREMARHPGVVAIGEIGLDYYRETTPRRDQVEAFLAQVRLAREVGLPLVVHDRDAHADVEKILRDEGATRVVLHCFSGTPEWALRCAAAGWMISLAGPLTFARPGSLKEVAKCVPLDRVLVETDAPYLAPAPFRGRRCEPAFLPYTARALAALRELDSAVLAGQIAENARRLFTRIGAGDV</sequence>
<dbReference type="InterPro" id="IPR001130">
    <property type="entry name" value="TatD-like"/>
</dbReference>
<protein>
    <submittedName>
        <fullName evidence="4">TatD family deoxyribonuclease</fullName>
    </submittedName>
</protein>
<dbReference type="GO" id="GO:0016788">
    <property type="term" value="F:hydrolase activity, acting on ester bonds"/>
    <property type="evidence" value="ECO:0007669"/>
    <property type="project" value="InterPro"/>
</dbReference>
<comment type="caution">
    <text evidence="4">The sequence shown here is derived from an EMBL/GenBank/DDBJ whole genome shotgun (WGS) entry which is preliminary data.</text>
</comment>
<proteinExistence type="predicted"/>
<dbReference type="Proteomes" id="UP000320048">
    <property type="component" value="Unassembled WGS sequence"/>
</dbReference>
<name>A0A537JG78_9BACT</name>
<accession>A0A537JG78</accession>
<feature type="binding site" evidence="3">
    <location>
        <position position="92"/>
    </location>
    <ligand>
        <name>a divalent metal cation</name>
        <dbReference type="ChEBI" id="CHEBI:60240"/>
        <label>1</label>
    </ligand>
</feature>
<dbReference type="FunFam" id="3.20.20.140:FF:000005">
    <property type="entry name" value="TatD family hydrolase"/>
    <property type="match status" value="1"/>
</dbReference>
<evidence type="ECO:0000313" key="4">
    <source>
        <dbReference type="EMBL" id="TMI82543.1"/>
    </source>
</evidence>
<dbReference type="AlphaFoldDB" id="A0A537JG78"/>
<dbReference type="SUPFAM" id="SSF51556">
    <property type="entry name" value="Metallo-dependent hydrolases"/>
    <property type="match status" value="1"/>
</dbReference>
<evidence type="ECO:0000256" key="3">
    <source>
        <dbReference type="PIRSR" id="PIRSR005902-1"/>
    </source>
</evidence>
<keyword evidence="2" id="KW-0378">Hydrolase</keyword>
<dbReference type="PIRSF" id="PIRSF005902">
    <property type="entry name" value="DNase_TatD"/>
    <property type="match status" value="1"/>
</dbReference>
<dbReference type="CDD" id="cd01310">
    <property type="entry name" value="TatD_DNAse"/>
    <property type="match status" value="1"/>
</dbReference>
<reference evidence="4 5" key="1">
    <citation type="journal article" date="2019" name="Nat. Microbiol.">
        <title>Mediterranean grassland soil C-N compound turnover is dependent on rainfall and depth, and is mediated by genomically divergent microorganisms.</title>
        <authorList>
            <person name="Diamond S."/>
            <person name="Andeer P.F."/>
            <person name="Li Z."/>
            <person name="Crits-Christoph A."/>
            <person name="Burstein D."/>
            <person name="Anantharaman K."/>
            <person name="Lane K.R."/>
            <person name="Thomas B.C."/>
            <person name="Pan C."/>
            <person name="Northen T.R."/>
            <person name="Banfield J.F."/>
        </authorList>
    </citation>
    <scope>NUCLEOTIDE SEQUENCE [LARGE SCALE GENOMIC DNA]</scope>
    <source>
        <strain evidence="4">NP_7</strain>
    </source>
</reference>
<dbReference type="InterPro" id="IPR015991">
    <property type="entry name" value="TatD/YcfH-like"/>
</dbReference>
<evidence type="ECO:0000256" key="1">
    <source>
        <dbReference type="ARBA" id="ARBA00022723"/>
    </source>
</evidence>
<gene>
    <name evidence="4" type="ORF">E6H04_04565</name>
</gene>
<feature type="binding site" evidence="3">
    <location>
        <position position="151"/>
    </location>
    <ligand>
        <name>a divalent metal cation</name>
        <dbReference type="ChEBI" id="CHEBI:60240"/>
        <label>2</label>
    </ligand>
</feature>
<evidence type="ECO:0000256" key="2">
    <source>
        <dbReference type="ARBA" id="ARBA00022801"/>
    </source>
</evidence>
<dbReference type="GO" id="GO:0005829">
    <property type="term" value="C:cytosol"/>
    <property type="evidence" value="ECO:0007669"/>
    <property type="project" value="TreeGrafter"/>
</dbReference>
<dbReference type="NCBIfam" id="TIGR00010">
    <property type="entry name" value="YchF/TatD family DNA exonuclease"/>
    <property type="match status" value="1"/>
</dbReference>
<dbReference type="PANTHER" id="PTHR46124:SF2">
    <property type="entry name" value="D-AMINOACYL-TRNA DEACYLASE"/>
    <property type="match status" value="1"/>
</dbReference>
<dbReference type="Pfam" id="PF01026">
    <property type="entry name" value="TatD_DNase"/>
    <property type="match status" value="1"/>
</dbReference>
<dbReference type="PANTHER" id="PTHR46124">
    <property type="entry name" value="D-AMINOACYL-TRNA DEACYLASE"/>
    <property type="match status" value="1"/>
</dbReference>
<evidence type="ECO:0000313" key="5">
    <source>
        <dbReference type="Proteomes" id="UP000320048"/>
    </source>
</evidence>
<dbReference type="GO" id="GO:0046872">
    <property type="term" value="F:metal ion binding"/>
    <property type="evidence" value="ECO:0007669"/>
    <property type="project" value="UniProtKB-KW"/>
</dbReference>
<dbReference type="Gene3D" id="3.20.20.140">
    <property type="entry name" value="Metal-dependent hydrolases"/>
    <property type="match status" value="1"/>
</dbReference>
<dbReference type="InterPro" id="IPR032466">
    <property type="entry name" value="Metal_Hydrolase"/>
</dbReference>
<feature type="binding site" evidence="3">
    <location>
        <position position="201"/>
    </location>
    <ligand>
        <name>a divalent metal cation</name>
        <dbReference type="ChEBI" id="CHEBI:60240"/>
        <label>1</label>
    </ligand>
</feature>
<feature type="binding site" evidence="3">
    <location>
        <position position="8"/>
    </location>
    <ligand>
        <name>a divalent metal cation</name>
        <dbReference type="ChEBI" id="CHEBI:60240"/>
        <label>1</label>
    </ligand>
</feature>
<dbReference type="EMBL" id="VBAO01000120">
    <property type="protein sequence ID" value="TMI82543.1"/>
    <property type="molecule type" value="Genomic_DNA"/>
</dbReference>